<dbReference type="InterPro" id="IPR000572">
    <property type="entry name" value="OxRdtase_Mopterin-bd_dom"/>
</dbReference>
<dbReference type="InterPro" id="IPR036374">
    <property type="entry name" value="OxRdtase_Mopterin-bd_sf"/>
</dbReference>
<organism evidence="7 8">
    <name type="scientific">Chloroflexus aggregans</name>
    <dbReference type="NCBI Taxonomy" id="152260"/>
    <lineage>
        <taxon>Bacteria</taxon>
        <taxon>Bacillati</taxon>
        <taxon>Chloroflexota</taxon>
        <taxon>Chloroflexia</taxon>
        <taxon>Chloroflexales</taxon>
        <taxon>Chloroflexineae</taxon>
        <taxon>Chloroflexaceae</taxon>
        <taxon>Chloroflexus</taxon>
    </lineage>
</organism>
<dbReference type="InterPro" id="IPR022867">
    <property type="entry name" value="MsrP"/>
</dbReference>
<keyword evidence="2 5" id="KW-0479">Metal-binding</keyword>
<evidence type="ECO:0000256" key="1">
    <source>
        <dbReference type="ARBA" id="ARBA00022505"/>
    </source>
</evidence>
<comment type="function">
    <text evidence="5">Part of the MsrPQ system that repairs oxidized cell envelope proteins containing methionine sulfoxide residues (Met-O), using respiratory chain electrons. Thus protects these proteins from oxidative-stress damage caused by reactive species of oxygen and chlorine. MsrPQ is essential for the maintenance of envelope integrity under bleach stress, rescuing a wide series of structurally unrelated cell envelope proteins from methionine oxidation. The catalytic subunit MsrP is non-stereospecific, being able to reduce both (R-) and (S-) diastereoisomers of methionine sulfoxide.</text>
</comment>
<evidence type="ECO:0000256" key="2">
    <source>
        <dbReference type="ARBA" id="ARBA00022723"/>
    </source>
</evidence>
<feature type="binding site" evidence="5">
    <location>
        <position position="136"/>
    </location>
    <ligand>
        <name>Mo-molybdopterin</name>
        <dbReference type="ChEBI" id="CHEBI:71302"/>
    </ligand>
    <ligandPart>
        <name>Mo</name>
        <dbReference type="ChEBI" id="CHEBI:28685"/>
    </ligandPart>
</feature>
<evidence type="ECO:0000313" key="8">
    <source>
        <dbReference type="Proteomes" id="UP000243376"/>
    </source>
</evidence>
<sequence length="315" mass="36014">MYRDPTIRSSEITPESVYFSRRTILRGLGVLGFSALLHACGVPAPASTIDSPSASNTTGLRDELGDPANSFEQITTYNNFYEFTTNKEDVARLATNFVTHPWTVEVTGMVRNPQIFAIEDILTQFEQEERIYRLRCVEGWSMVIPWQGFPLRKLLTIVEPTAQAQYVRFETLYDPDQMSGQRDRYFPWPYVEGLRIDEAMHDLTLLSTGLYGRTLLPQNGAPLRLVVPWKYGFKSIKSIVKIELTDKMPVSLWMAVAPHEYGFYANVNPDVPHPRWSQATERRIGELGRRKTLPFNGYAEQVAALYAGMDLRKNY</sequence>
<dbReference type="Pfam" id="PF00174">
    <property type="entry name" value="Oxidored_molyb"/>
    <property type="match status" value="1"/>
</dbReference>
<feature type="domain" description="Oxidoreductase molybdopterin-binding" evidence="6">
    <location>
        <begin position="100"/>
        <end position="253"/>
    </location>
</feature>
<dbReference type="NCBIfam" id="NF003767">
    <property type="entry name" value="PRK05363.1"/>
    <property type="match status" value="1"/>
</dbReference>
<dbReference type="GO" id="GO:0043546">
    <property type="term" value="F:molybdopterin cofactor binding"/>
    <property type="evidence" value="ECO:0007669"/>
    <property type="project" value="UniProtKB-UniRule"/>
</dbReference>
<feature type="binding site" evidence="5">
    <location>
        <position position="78"/>
    </location>
    <ligand>
        <name>Mo-molybdopterin</name>
        <dbReference type="ChEBI" id="CHEBI:71302"/>
    </ligand>
</feature>
<feature type="binding site" evidence="5">
    <location>
        <position position="171"/>
    </location>
    <ligand>
        <name>Mo-molybdopterin</name>
        <dbReference type="ChEBI" id="CHEBI:71302"/>
    </ligand>
</feature>
<dbReference type="SUPFAM" id="SSF56524">
    <property type="entry name" value="Oxidoreductase molybdopterin-binding domain"/>
    <property type="match status" value="1"/>
</dbReference>
<evidence type="ECO:0000256" key="5">
    <source>
        <dbReference type="HAMAP-Rule" id="MF_01206"/>
    </source>
</evidence>
<keyword evidence="1 5" id="KW-0500">Molybdenum</keyword>
<dbReference type="EMBL" id="PNIQ01000142">
    <property type="protein sequence ID" value="PMP85777.1"/>
    <property type="molecule type" value="Genomic_DNA"/>
</dbReference>
<dbReference type="GO" id="GO:0030091">
    <property type="term" value="P:protein repair"/>
    <property type="evidence" value="ECO:0007669"/>
    <property type="project" value="UniProtKB-UniRule"/>
</dbReference>
<evidence type="ECO:0000256" key="3">
    <source>
        <dbReference type="ARBA" id="ARBA00022729"/>
    </source>
</evidence>
<dbReference type="GO" id="GO:0016672">
    <property type="term" value="F:oxidoreductase activity, acting on a sulfur group of donors, quinone or similar compound as acceptor"/>
    <property type="evidence" value="ECO:0007669"/>
    <property type="project" value="UniProtKB-UniRule"/>
</dbReference>
<dbReference type="PANTHER" id="PTHR43032">
    <property type="entry name" value="PROTEIN-METHIONINE-SULFOXIDE REDUCTASE"/>
    <property type="match status" value="1"/>
</dbReference>
<comment type="subunit">
    <text evidence="5">Heterodimer of a catalytic subunit (MsrP) and a heme-binding subunit (MsrQ).</text>
</comment>
<evidence type="ECO:0000256" key="4">
    <source>
        <dbReference type="ARBA" id="ARBA00023002"/>
    </source>
</evidence>
<reference evidence="7 8" key="1">
    <citation type="submission" date="2018-01" db="EMBL/GenBank/DDBJ databases">
        <title>Metagenomic assembled genomes from two thermal pools in the Uzon Caldera, Kamchatka, Russia.</title>
        <authorList>
            <person name="Wilkins L."/>
            <person name="Ettinger C."/>
        </authorList>
    </citation>
    <scope>NUCLEOTIDE SEQUENCE [LARGE SCALE GENOMIC DNA]</scope>
    <source>
        <strain evidence="7">ZAV-02</strain>
    </source>
</reference>
<name>A0A2J6XD68_9CHLR</name>
<keyword evidence="3 5" id="KW-0732">Signal</keyword>
<dbReference type="EC" id="1.8.5.-" evidence="5"/>
<dbReference type="PROSITE" id="PS51318">
    <property type="entry name" value="TAT"/>
    <property type="match status" value="1"/>
</dbReference>
<evidence type="ECO:0000313" key="7">
    <source>
        <dbReference type="EMBL" id="PMP85777.1"/>
    </source>
</evidence>
<accession>A0A2J6XD68</accession>
<gene>
    <name evidence="5" type="primary">msrP</name>
    <name evidence="7" type="ORF">C0184_02010</name>
</gene>
<dbReference type="GO" id="GO:0046872">
    <property type="term" value="F:metal ion binding"/>
    <property type="evidence" value="ECO:0007669"/>
    <property type="project" value="UniProtKB-KW"/>
</dbReference>
<comment type="catalytic activity">
    <reaction evidence="5">
        <text>L-methionyl-[protein] + a quinone + H2O = L-methionyl-(R)-S-oxide-[protein] + a quinol</text>
        <dbReference type="Rhea" id="RHEA:51296"/>
        <dbReference type="Rhea" id="RHEA-COMP:12313"/>
        <dbReference type="Rhea" id="RHEA-COMP:12314"/>
        <dbReference type="ChEBI" id="CHEBI:15377"/>
        <dbReference type="ChEBI" id="CHEBI:16044"/>
        <dbReference type="ChEBI" id="CHEBI:24646"/>
        <dbReference type="ChEBI" id="CHEBI:45764"/>
        <dbReference type="ChEBI" id="CHEBI:132124"/>
    </reaction>
</comment>
<dbReference type="InterPro" id="IPR006311">
    <property type="entry name" value="TAT_signal"/>
</dbReference>
<comment type="caution">
    <text evidence="7">The sequence shown here is derived from an EMBL/GenBank/DDBJ whole genome shotgun (WGS) entry which is preliminary data.</text>
</comment>
<comment type="catalytic activity">
    <reaction evidence="5">
        <text>L-methionyl-[protein] + a quinone + H2O = L-methionyl-(S)-S-oxide-[protein] + a quinol</text>
        <dbReference type="Rhea" id="RHEA:51292"/>
        <dbReference type="Rhea" id="RHEA-COMP:12313"/>
        <dbReference type="Rhea" id="RHEA-COMP:12315"/>
        <dbReference type="ChEBI" id="CHEBI:15377"/>
        <dbReference type="ChEBI" id="CHEBI:16044"/>
        <dbReference type="ChEBI" id="CHEBI:24646"/>
        <dbReference type="ChEBI" id="CHEBI:44120"/>
        <dbReference type="ChEBI" id="CHEBI:132124"/>
    </reaction>
</comment>
<comment type="similarity">
    <text evidence="5">Belongs to the MsrP family.</text>
</comment>
<dbReference type="HAMAP" id="MF_01206">
    <property type="entry name" value="MsrP"/>
    <property type="match status" value="1"/>
</dbReference>
<evidence type="ECO:0000259" key="6">
    <source>
        <dbReference type="Pfam" id="PF00174"/>
    </source>
</evidence>
<dbReference type="PANTHER" id="PTHR43032:SF3">
    <property type="entry name" value="PROTEIN-METHIONINE-SULFOXIDE REDUCTASE CATALYTIC SUBUNIT MSRP"/>
    <property type="match status" value="1"/>
</dbReference>
<feature type="binding site" evidence="5">
    <location>
        <position position="219"/>
    </location>
    <ligand>
        <name>Mo-molybdopterin</name>
        <dbReference type="ChEBI" id="CHEBI:71302"/>
    </ligand>
</feature>
<feature type="binding site" evidence="5">
    <location>
        <position position="224"/>
    </location>
    <ligand>
        <name>Mo-molybdopterin</name>
        <dbReference type="ChEBI" id="CHEBI:71302"/>
    </ligand>
</feature>
<dbReference type="Proteomes" id="UP000243376">
    <property type="component" value="Unassembled WGS sequence"/>
</dbReference>
<dbReference type="Gene3D" id="3.90.420.10">
    <property type="entry name" value="Oxidoreductase, molybdopterin-binding domain"/>
    <property type="match status" value="1"/>
</dbReference>
<feature type="binding site" evidence="5">
    <location>
        <begin position="81"/>
        <end position="82"/>
    </location>
    <ligand>
        <name>Mo-molybdopterin</name>
        <dbReference type="ChEBI" id="CHEBI:71302"/>
    </ligand>
</feature>
<protein>
    <recommendedName>
        <fullName evidence="5">Protein-methionine-sulfoxide reductase catalytic subunit MsrP</fullName>
        <ecNumber evidence="5">1.8.5.-</ecNumber>
    </recommendedName>
</protein>
<comment type="PTM">
    <text evidence="5">Predicted to be exported by the Tat system. The position of the signal peptide cleavage has not been experimentally proven.</text>
</comment>
<feature type="binding site" evidence="5">
    <location>
        <begin position="235"/>
        <end position="237"/>
    </location>
    <ligand>
        <name>Mo-molybdopterin</name>
        <dbReference type="ChEBI" id="CHEBI:71302"/>
    </ligand>
</feature>
<comment type="cofactor">
    <cofactor evidence="5">
        <name>Mo-molybdopterin</name>
        <dbReference type="ChEBI" id="CHEBI:71302"/>
    </cofactor>
    <text evidence="5">Binds 1 Mo-molybdopterin (Mo-MPT) cofactor per subunit.</text>
</comment>
<dbReference type="AlphaFoldDB" id="A0A2J6XD68"/>
<proteinExistence type="inferred from homology"/>
<keyword evidence="4 5" id="KW-0560">Oxidoreductase</keyword>